<dbReference type="OrthoDB" id="4062651at2759"/>
<reference evidence="13" key="1">
    <citation type="submission" date="2025-08" db="UniProtKB">
        <authorList>
            <consortium name="RefSeq"/>
        </authorList>
    </citation>
    <scope>IDENTIFICATION</scope>
</reference>
<dbReference type="PANTHER" id="PTHR48007">
    <property type="entry name" value="LEUCINE-RICH REPEAT RECEPTOR-LIKE PROTEIN KINASE PXC1"/>
    <property type="match status" value="1"/>
</dbReference>
<dbReference type="STRING" id="4432.A0A1U8PZ77"/>
<dbReference type="Proteomes" id="UP000189703">
    <property type="component" value="Unplaced"/>
</dbReference>
<evidence type="ECO:0000256" key="10">
    <source>
        <dbReference type="SAM" id="Phobius"/>
    </source>
</evidence>
<feature type="domain" description="Protein kinase" evidence="11">
    <location>
        <begin position="384"/>
        <end position="657"/>
    </location>
</feature>
<dbReference type="InParanoid" id="A0A1U8PZ77"/>
<dbReference type="FunFam" id="3.80.10.10:FF:000062">
    <property type="entry name" value="protein STRUBBELIG-RECEPTOR FAMILY 3"/>
    <property type="match status" value="1"/>
</dbReference>
<evidence type="ECO:0000256" key="3">
    <source>
        <dbReference type="ARBA" id="ARBA00022692"/>
    </source>
</evidence>
<keyword evidence="8" id="KW-0675">Receptor</keyword>
<keyword evidence="7 10" id="KW-0472">Membrane</keyword>
<feature type="region of interest" description="Disordered" evidence="9">
    <location>
        <begin position="201"/>
        <end position="240"/>
    </location>
</feature>
<keyword evidence="12" id="KW-1185">Reference proteome</keyword>
<feature type="compositionally biased region" description="Polar residues" evidence="9">
    <location>
        <begin position="1"/>
        <end position="16"/>
    </location>
</feature>
<evidence type="ECO:0000256" key="5">
    <source>
        <dbReference type="ARBA" id="ARBA00022737"/>
    </source>
</evidence>
<dbReference type="RefSeq" id="XP_019051843.1">
    <property type="nucleotide sequence ID" value="XM_019196298.1"/>
</dbReference>
<dbReference type="eggNOG" id="ENOG502QSZ9">
    <property type="taxonomic scope" value="Eukaryota"/>
</dbReference>
<dbReference type="SMART" id="SM00369">
    <property type="entry name" value="LRR_TYP"/>
    <property type="match status" value="4"/>
</dbReference>
<evidence type="ECO:0000313" key="13">
    <source>
        <dbReference type="RefSeq" id="XP_019051843.1"/>
    </source>
</evidence>
<sequence length="674" mass="74087">MYTSLNSPSKLTNWKSSGGDPCGDSWKGIKCSGSHVKEIKLSGLGLTGSLGYKLSSLTSLTYFDLSNNNLKDSIPYQLPPNVLHINLAGNSFTGTVPYSISQMLNLKYLNLGHNQLSGQLSDMFGHLTRLQFLDLSFNSLSGNLPQSFETLSSLSTLYLQNNKFTGSINVLTHLPIDDLNVANNQFTGWIPSELKNIDNIKTGGNQWSSEPAPPPPLGTFGAAQQKNPTKKSSKEEKGSKKSVLNGALIGGIVIGLLLALVILIVLLKRKSSSTSSHFLDEEKMNQKISLNPLVSNELSNDRSSEFSNNALKDFKDPKSLDSSFSINARSSQPYASIGLKPPPADRMKSFNDTELVNRINVKRNSSIHAVIYTLADLQSATGNFATARLLGEGSIGRVYRAKYPNGKVLAVKKIDSSHLQGISQEDLMEIISNISKMDHTNITELVGYCSEQGHNLLVYEYFRNGSLHEFLHLSDEYSKPLTWNTRVRIALGTARAIEYLHEKCSPSSVHKNIKSANILLDSELNPHLTDCGLATFHQRTSQNLGVGYNAPECTKPSAYTLKSDVYSFGVVMLELLTGRVPFDSSKPRVEQSLVRWATPKLHDIDTLDKMVDPALCGLYPPKSLSRFADVIALCVQSEPEFRPPMSEVVQSLMRIELSSMNKRGEDIGAFSSDE</sequence>
<dbReference type="PANTHER" id="PTHR48007:SF13">
    <property type="entry name" value="PROTEIN STRUBBELIG-RECEPTOR FAMILY 4"/>
    <property type="match status" value="1"/>
</dbReference>
<evidence type="ECO:0000256" key="6">
    <source>
        <dbReference type="ARBA" id="ARBA00022989"/>
    </source>
</evidence>
<evidence type="ECO:0000313" key="12">
    <source>
        <dbReference type="Proteomes" id="UP000189703"/>
    </source>
</evidence>
<keyword evidence="4" id="KW-0732">Signal</keyword>
<keyword evidence="6 10" id="KW-1133">Transmembrane helix</keyword>
<dbReference type="Gene3D" id="1.10.510.10">
    <property type="entry name" value="Transferase(Phosphotransferase) domain 1"/>
    <property type="match status" value="1"/>
</dbReference>
<dbReference type="InterPro" id="IPR013210">
    <property type="entry name" value="LRR_N_plant-typ"/>
</dbReference>
<dbReference type="GO" id="GO:0005524">
    <property type="term" value="F:ATP binding"/>
    <property type="evidence" value="ECO:0007669"/>
    <property type="project" value="InterPro"/>
</dbReference>
<dbReference type="InterPro" id="IPR003591">
    <property type="entry name" value="Leu-rich_rpt_typical-subtyp"/>
</dbReference>
<feature type="region of interest" description="Disordered" evidence="9">
    <location>
        <begin position="1"/>
        <end position="20"/>
    </location>
</feature>
<keyword evidence="2" id="KW-0433">Leucine-rich repeat</keyword>
<evidence type="ECO:0000256" key="1">
    <source>
        <dbReference type="ARBA" id="ARBA00004370"/>
    </source>
</evidence>
<dbReference type="Gene3D" id="3.80.10.10">
    <property type="entry name" value="Ribonuclease Inhibitor"/>
    <property type="match status" value="1"/>
</dbReference>
<evidence type="ECO:0000256" key="7">
    <source>
        <dbReference type="ARBA" id="ARBA00023136"/>
    </source>
</evidence>
<dbReference type="InterPro" id="IPR001611">
    <property type="entry name" value="Leu-rich_rpt"/>
</dbReference>
<name>A0A1U8PZ77_NELNU</name>
<dbReference type="InterPro" id="IPR001245">
    <property type="entry name" value="Ser-Thr/Tyr_kinase_cat_dom"/>
</dbReference>
<accession>A0A1U8PZ77</accession>
<protein>
    <submittedName>
        <fullName evidence="13">Protein STRUBBELIG-RECEPTOR FAMILY 5-like</fullName>
    </submittedName>
</protein>
<dbReference type="FunFam" id="3.30.200.20:FF:000125">
    <property type="entry name" value="Protein STRUBBELIG-RECEPTOR FAMILY 8"/>
    <property type="match status" value="1"/>
</dbReference>
<dbReference type="PROSITE" id="PS51450">
    <property type="entry name" value="LRR"/>
    <property type="match status" value="1"/>
</dbReference>
<dbReference type="GO" id="GO:0004672">
    <property type="term" value="F:protein kinase activity"/>
    <property type="evidence" value="ECO:0000318"/>
    <property type="project" value="GO_Central"/>
</dbReference>
<evidence type="ECO:0000259" key="11">
    <source>
        <dbReference type="PROSITE" id="PS50011"/>
    </source>
</evidence>
<keyword evidence="3 10" id="KW-0812">Transmembrane</keyword>
<dbReference type="InterPro" id="IPR011009">
    <property type="entry name" value="Kinase-like_dom_sf"/>
</dbReference>
<dbReference type="InterPro" id="IPR032675">
    <property type="entry name" value="LRR_dom_sf"/>
</dbReference>
<dbReference type="SUPFAM" id="SSF56112">
    <property type="entry name" value="Protein kinase-like (PK-like)"/>
    <property type="match status" value="1"/>
</dbReference>
<dbReference type="InterPro" id="IPR046959">
    <property type="entry name" value="PRK1-6/SRF4-like"/>
</dbReference>
<keyword evidence="5" id="KW-0677">Repeat</keyword>
<dbReference type="OMA" id="QPMDKKP"/>
<dbReference type="PROSITE" id="PS50011">
    <property type="entry name" value="PROTEIN_KINASE_DOM"/>
    <property type="match status" value="1"/>
</dbReference>
<dbReference type="GeneID" id="104589223"/>
<dbReference type="GO" id="GO:0016020">
    <property type="term" value="C:membrane"/>
    <property type="evidence" value="ECO:0007669"/>
    <property type="project" value="UniProtKB-SubCell"/>
</dbReference>
<evidence type="ECO:0000256" key="9">
    <source>
        <dbReference type="SAM" id="MobiDB-lite"/>
    </source>
</evidence>
<dbReference type="FunFam" id="1.10.510.10:FF:000095">
    <property type="entry name" value="protein STRUBBELIG-RECEPTOR FAMILY 8"/>
    <property type="match status" value="1"/>
</dbReference>
<evidence type="ECO:0000256" key="2">
    <source>
        <dbReference type="ARBA" id="ARBA00022614"/>
    </source>
</evidence>
<evidence type="ECO:0000256" key="8">
    <source>
        <dbReference type="ARBA" id="ARBA00023170"/>
    </source>
</evidence>
<comment type="subcellular location">
    <subcellularLocation>
        <location evidence="1">Membrane</location>
    </subcellularLocation>
</comment>
<dbReference type="InterPro" id="IPR000719">
    <property type="entry name" value="Prot_kinase_dom"/>
</dbReference>
<dbReference type="SUPFAM" id="SSF52058">
    <property type="entry name" value="L domain-like"/>
    <property type="match status" value="1"/>
</dbReference>
<dbReference type="Gene3D" id="3.30.200.20">
    <property type="entry name" value="Phosphorylase Kinase, domain 1"/>
    <property type="match status" value="1"/>
</dbReference>
<dbReference type="KEGG" id="nnu:104589223"/>
<dbReference type="Pfam" id="PF08263">
    <property type="entry name" value="LRRNT_2"/>
    <property type="match status" value="1"/>
</dbReference>
<dbReference type="FunCoup" id="A0A1U8PZ77">
    <property type="interactions" value="8"/>
</dbReference>
<feature type="transmembrane region" description="Helical" evidence="10">
    <location>
        <begin position="243"/>
        <end position="267"/>
    </location>
</feature>
<dbReference type="Pfam" id="PF07714">
    <property type="entry name" value="PK_Tyr_Ser-Thr"/>
    <property type="match status" value="1"/>
</dbReference>
<evidence type="ECO:0000256" key="4">
    <source>
        <dbReference type="ARBA" id="ARBA00022729"/>
    </source>
</evidence>
<dbReference type="AlphaFoldDB" id="A0A1U8PZ77"/>
<proteinExistence type="predicted"/>
<dbReference type="Pfam" id="PF00560">
    <property type="entry name" value="LRR_1"/>
    <property type="match status" value="1"/>
</dbReference>
<gene>
    <name evidence="13" type="primary">LOC104589223</name>
</gene>
<dbReference type="Pfam" id="PF13855">
    <property type="entry name" value="LRR_8"/>
    <property type="match status" value="1"/>
</dbReference>
<organism evidence="12 13">
    <name type="scientific">Nelumbo nucifera</name>
    <name type="common">Sacred lotus</name>
    <dbReference type="NCBI Taxonomy" id="4432"/>
    <lineage>
        <taxon>Eukaryota</taxon>
        <taxon>Viridiplantae</taxon>
        <taxon>Streptophyta</taxon>
        <taxon>Embryophyta</taxon>
        <taxon>Tracheophyta</taxon>
        <taxon>Spermatophyta</taxon>
        <taxon>Magnoliopsida</taxon>
        <taxon>Proteales</taxon>
        <taxon>Nelumbonaceae</taxon>
        <taxon>Nelumbo</taxon>
    </lineage>
</organism>